<dbReference type="InterPro" id="IPR006214">
    <property type="entry name" value="Bax_inhibitor_1-related"/>
</dbReference>
<reference evidence="6" key="3">
    <citation type="submission" date="2025-05" db="UniProtKB">
        <authorList>
            <consortium name="EnsemblMetazoa"/>
        </authorList>
    </citation>
    <scope>IDENTIFICATION</scope>
</reference>
<sequence length="264" mass="29129">MQVVGEPVQQYGNRSHQAECIPLGRYGAYGSDNEPEGEDKGFGSCNDSIRRGFIRKVYLILLTQMITSLVVIAGLTVDKQVRLEVAKSTWMFLLALLVVVVILVTLACNEDLRRRTPVNFILLAAFTLAESFLLGIAACRYAPKEIFMAVVITAAVCLGLTLFALQTRYDFTMMGGILVSCLIILLLFGILTMFVGGGLFTTLYASLSALLFSVYLVYDTQLMLGGRHRYSISPEEYIFAALNLYMDVINIFLDILQVIGGSDT</sequence>
<evidence type="ECO:0000256" key="1">
    <source>
        <dbReference type="ARBA" id="ARBA00004141"/>
    </source>
</evidence>
<evidence type="ECO:0000256" key="2">
    <source>
        <dbReference type="ARBA" id="ARBA00022692"/>
    </source>
</evidence>
<dbReference type="Proteomes" id="UP001652680">
    <property type="component" value="Unassembled WGS sequence"/>
</dbReference>
<dbReference type="CDD" id="cd10428">
    <property type="entry name" value="LFG_like"/>
    <property type="match status" value="1"/>
</dbReference>
<dbReference type="OrthoDB" id="7933078at2759"/>
<reference evidence="8" key="2">
    <citation type="submission" date="2025-04" db="UniProtKB">
        <authorList>
            <consortium name="RefSeq"/>
        </authorList>
    </citation>
    <scope>IDENTIFICATION</scope>
</reference>
<evidence type="ECO:0000313" key="7">
    <source>
        <dbReference type="Proteomes" id="UP001652680"/>
    </source>
</evidence>
<reference evidence="7" key="1">
    <citation type="journal article" date="2021" name="Elife">
        <title>Highly contiguous assemblies of 101 drosophilid genomes.</title>
        <authorList>
            <person name="Kim B.Y."/>
            <person name="Wang J.R."/>
            <person name="Miller D.E."/>
            <person name="Barmina O."/>
            <person name="Delaney E."/>
            <person name="Thompson A."/>
            <person name="Comeault A.A."/>
            <person name="Peede D."/>
            <person name="D'Agostino E.R."/>
            <person name="Pelaez J."/>
            <person name="Aguilar J.M."/>
            <person name="Haji D."/>
            <person name="Matsunaga T."/>
            <person name="Armstrong E.E."/>
            <person name="Zych M."/>
            <person name="Ogawa Y."/>
            <person name="Stamenkovic-Radak M."/>
            <person name="Jelic M."/>
            <person name="Veselinovic M.S."/>
            <person name="Tanaskovic M."/>
            <person name="Eric P."/>
            <person name="Gao J.J."/>
            <person name="Katoh T.K."/>
            <person name="Toda M.J."/>
            <person name="Watabe H."/>
            <person name="Watada M."/>
            <person name="Davis J.S."/>
            <person name="Moyle L.C."/>
            <person name="Manoli G."/>
            <person name="Bertolini E."/>
            <person name="Kostal V."/>
            <person name="Hawley R.S."/>
            <person name="Takahashi A."/>
            <person name="Jones C.D."/>
            <person name="Price D.K."/>
            <person name="Whiteman N."/>
            <person name="Kopp A."/>
            <person name="Matute D.R."/>
            <person name="Petrov D.A."/>
        </authorList>
    </citation>
    <scope>NUCLEOTIDE SEQUENCE [LARGE SCALE GENOMIC DNA]</scope>
</reference>
<keyword evidence="7" id="KW-1185">Reference proteome</keyword>
<keyword evidence="2 5" id="KW-0812">Transmembrane</keyword>
<dbReference type="AlphaFoldDB" id="A0A6P4ELY0"/>
<feature type="transmembrane region" description="Helical" evidence="5">
    <location>
        <begin position="201"/>
        <end position="218"/>
    </location>
</feature>
<keyword evidence="4 5" id="KW-0472">Membrane</keyword>
<dbReference type="RefSeq" id="XP_016974261.1">
    <property type="nucleotide sequence ID" value="XM_017118772.1"/>
</dbReference>
<comment type="subcellular location">
    <subcellularLocation>
        <location evidence="1">Membrane</location>
        <topology evidence="1">Multi-pass membrane protein</topology>
    </subcellularLocation>
</comment>
<evidence type="ECO:0000313" key="8">
    <source>
        <dbReference type="RefSeq" id="XP_016974261.1"/>
    </source>
</evidence>
<name>A0A6P4ELY0_DRORH</name>
<dbReference type="EnsemblMetazoa" id="XM_017118772.2">
    <property type="protein sequence ID" value="XP_016974261.1"/>
    <property type="gene ID" value="LOC108041015"/>
</dbReference>
<feature type="transmembrane region" description="Helical" evidence="5">
    <location>
        <begin position="89"/>
        <end position="108"/>
    </location>
</feature>
<dbReference type="PANTHER" id="PTHR23291">
    <property type="entry name" value="BAX INHIBITOR-RELATED"/>
    <property type="match status" value="1"/>
</dbReference>
<feature type="transmembrane region" description="Helical" evidence="5">
    <location>
        <begin position="177"/>
        <end position="195"/>
    </location>
</feature>
<dbReference type="Pfam" id="PF01027">
    <property type="entry name" value="Bax1-I"/>
    <property type="match status" value="1"/>
</dbReference>
<organism evidence="8">
    <name type="scientific">Drosophila rhopaloa</name>
    <name type="common">Fruit fly</name>
    <dbReference type="NCBI Taxonomy" id="1041015"/>
    <lineage>
        <taxon>Eukaryota</taxon>
        <taxon>Metazoa</taxon>
        <taxon>Ecdysozoa</taxon>
        <taxon>Arthropoda</taxon>
        <taxon>Hexapoda</taxon>
        <taxon>Insecta</taxon>
        <taxon>Pterygota</taxon>
        <taxon>Neoptera</taxon>
        <taxon>Endopterygota</taxon>
        <taxon>Diptera</taxon>
        <taxon>Brachycera</taxon>
        <taxon>Muscomorpha</taxon>
        <taxon>Ephydroidea</taxon>
        <taxon>Drosophilidae</taxon>
        <taxon>Drosophila</taxon>
        <taxon>Sophophora</taxon>
    </lineage>
</organism>
<dbReference type="PANTHER" id="PTHR23291:SF47">
    <property type="entry name" value="TRANSMEMBRANE BAX INHIBITOR MOTIF CONTAINING 7"/>
    <property type="match status" value="1"/>
</dbReference>
<evidence type="ECO:0000256" key="5">
    <source>
        <dbReference type="RuleBase" id="RU004379"/>
    </source>
</evidence>
<evidence type="ECO:0000256" key="3">
    <source>
        <dbReference type="ARBA" id="ARBA00022989"/>
    </source>
</evidence>
<accession>A0A6P4ELY0</accession>
<dbReference type="GO" id="GO:0016020">
    <property type="term" value="C:membrane"/>
    <property type="evidence" value="ECO:0007669"/>
    <property type="project" value="UniProtKB-SubCell"/>
</dbReference>
<dbReference type="GeneID" id="108041015"/>
<comment type="similarity">
    <text evidence="5">Belongs to the BI1 family.</text>
</comment>
<feature type="transmembrane region" description="Helical" evidence="5">
    <location>
        <begin position="57"/>
        <end position="77"/>
    </location>
</feature>
<feature type="transmembrane region" description="Helical" evidence="5">
    <location>
        <begin position="120"/>
        <end position="140"/>
    </location>
</feature>
<evidence type="ECO:0000256" key="4">
    <source>
        <dbReference type="ARBA" id="ARBA00023136"/>
    </source>
</evidence>
<evidence type="ECO:0000313" key="6">
    <source>
        <dbReference type="EnsemblMetazoa" id="XP_016974261.1"/>
    </source>
</evidence>
<keyword evidence="3 5" id="KW-1133">Transmembrane helix</keyword>
<protein>
    <submittedName>
        <fullName evidence="8">Protein lifeguard 1</fullName>
    </submittedName>
</protein>
<feature type="transmembrane region" description="Helical" evidence="5">
    <location>
        <begin position="146"/>
        <end position="165"/>
    </location>
</feature>
<feature type="transmembrane region" description="Helical" evidence="5">
    <location>
        <begin position="238"/>
        <end position="259"/>
    </location>
</feature>
<proteinExistence type="inferred from homology"/>
<gene>
    <name evidence="8" type="primary">LOC108041015</name>
    <name evidence="6" type="synonym">108041015</name>
</gene>